<comment type="catalytic activity">
    <reaction evidence="7 9">
        <text>L-arginyl-[protein] + NAD(+) = N(omega)-(ADP-D-ribosyl)-L-arginyl-[protein] + nicotinamide + H(+)</text>
        <dbReference type="Rhea" id="RHEA:19149"/>
        <dbReference type="Rhea" id="RHEA-COMP:10532"/>
        <dbReference type="Rhea" id="RHEA-COMP:15087"/>
        <dbReference type="ChEBI" id="CHEBI:15378"/>
        <dbReference type="ChEBI" id="CHEBI:17154"/>
        <dbReference type="ChEBI" id="CHEBI:29965"/>
        <dbReference type="ChEBI" id="CHEBI:57540"/>
        <dbReference type="ChEBI" id="CHEBI:142554"/>
        <dbReference type="EC" id="2.4.2.31"/>
    </reaction>
</comment>
<dbReference type="Gene3D" id="1.25.40.20">
    <property type="entry name" value="Ankyrin repeat-containing domain"/>
    <property type="match status" value="2"/>
</dbReference>
<evidence type="ECO:0000256" key="8">
    <source>
        <dbReference type="PROSITE-ProRule" id="PRU00023"/>
    </source>
</evidence>
<dbReference type="InterPro" id="IPR036770">
    <property type="entry name" value="Ankyrin_rpt-contain_sf"/>
</dbReference>
<dbReference type="GO" id="GO:0106274">
    <property type="term" value="F:NAD+-protein-arginine ADP-ribosyltransferase activity"/>
    <property type="evidence" value="ECO:0007669"/>
    <property type="project" value="UniProtKB-EC"/>
</dbReference>
<comment type="similarity">
    <text evidence="1 9">Belongs to the Arg-specific ADP-ribosyltransferase family.</text>
</comment>
<feature type="domain" description="ADP ribosyltransferase" evidence="10">
    <location>
        <begin position="638"/>
        <end position="771"/>
    </location>
</feature>
<keyword evidence="9" id="KW-0521">NADP</keyword>
<evidence type="ECO:0000256" key="5">
    <source>
        <dbReference type="ARBA" id="ARBA00022737"/>
    </source>
</evidence>
<keyword evidence="12" id="KW-1185">Reference proteome</keyword>
<evidence type="ECO:0000256" key="9">
    <source>
        <dbReference type="RuleBase" id="RU361228"/>
    </source>
</evidence>
<evidence type="ECO:0000256" key="6">
    <source>
        <dbReference type="ARBA" id="ARBA00023043"/>
    </source>
</evidence>
<feature type="repeat" description="ANK" evidence="8">
    <location>
        <begin position="1050"/>
        <end position="1082"/>
    </location>
</feature>
<evidence type="ECO:0000256" key="7">
    <source>
        <dbReference type="ARBA" id="ARBA00047597"/>
    </source>
</evidence>
<evidence type="ECO:0000256" key="1">
    <source>
        <dbReference type="ARBA" id="ARBA00009558"/>
    </source>
</evidence>
<keyword evidence="4" id="KW-0548">Nucleotidyltransferase</keyword>
<dbReference type="GO" id="GO:0005576">
    <property type="term" value="C:extracellular region"/>
    <property type="evidence" value="ECO:0007669"/>
    <property type="project" value="InterPro"/>
</dbReference>
<dbReference type="Pfam" id="PF01129">
    <property type="entry name" value="ART"/>
    <property type="match status" value="1"/>
</dbReference>
<dbReference type="AlphaFoldDB" id="A0A0M0KB63"/>
<protein>
    <recommendedName>
        <fullName evidence="9">NAD(P)(+)--arginine ADP-ribosyltransferase</fullName>
        <ecNumber evidence="9">2.4.2.31</ecNumber>
    </recommendedName>
    <alternativeName>
        <fullName evidence="9">Mono(ADP-ribosyl)transferase</fullName>
    </alternativeName>
</protein>
<dbReference type="Pfam" id="PF12796">
    <property type="entry name" value="Ank_2"/>
    <property type="match status" value="2"/>
</dbReference>
<dbReference type="PROSITE" id="PS50088">
    <property type="entry name" value="ANK_REPEAT"/>
    <property type="match status" value="2"/>
</dbReference>
<evidence type="ECO:0000256" key="2">
    <source>
        <dbReference type="ARBA" id="ARBA00022676"/>
    </source>
</evidence>
<dbReference type="GO" id="GO:0016779">
    <property type="term" value="F:nucleotidyltransferase activity"/>
    <property type="evidence" value="ECO:0007669"/>
    <property type="project" value="UniProtKB-KW"/>
</dbReference>
<dbReference type="SUPFAM" id="SSF48403">
    <property type="entry name" value="Ankyrin repeat"/>
    <property type="match status" value="1"/>
</dbReference>
<evidence type="ECO:0000313" key="12">
    <source>
        <dbReference type="Proteomes" id="UP000037460"/>
    </source>
</evidence>
<dbReference type="Proteomes" id="UP000037460">
    <property type="component" value="Unassembled WGS sequence"/>
</dbReference>
<comment type="caution">
    <text evidence="11">The sequence shown here is derived from an EMBL/GenBank/DDBJ whole genome shotgun (WGS) entry which is preliminary data.</text>
</comment>
<dbReference type="OrthoDB" id="423533at2759"/>
<feature type="repeat" description="ANK" evidence="8">
    <location>
        <begin position="1173"/>
        <end position="1205"/>
    </location>
</feature>
<dbReference type="EMBL" id="JWZX01000795">
    <property type="protein sequence ID" value="KOO35658.1"/>
    <property type="molecule type" value="Genomic_DNA"/>
</dbReference>
<dbReference type="SUPFAM" id="SSF56399">
    <property type="entry name" value="ADP-ribosylation"/>
    <property type="match status" value="2"/>
</dbReference>
<organism evidence="11 12">
    <name type="scientific">Chrysochromulina tobinii</name>
    <dbReference type="NCBI Taxonomy" id="1460289"/>
    <lineage>
        <taxon>Eukaryota</taxon>
        <taxon>Haptista</taxon>
        <taxon>Haptophyta</taxon>
        <taxon>Prymnesiophyceae</taxon>
        <taxon>Prymnesiales</taxon>
        <taxon>Chrysochromulinaceae</taxon>
        <taxon>Chrysochromulina</taxon>
    </lineage>
</organism>
<keyword evidence="6 8" id="KW-0040">ANK repeat</keyword>
<accession>A0A0M0KB63</accession>
<dbReference type="InterPro" id="IPR000768">
    <property type="entry name" value="ART"/>
</dbReference>
<dbReference type="SMART" id="SM00248">
    <property type="entry name" value="ANK"/>
    <property type="match status" value="4"/>
</dbReference>
<keyword evidence="9" id="KW-0520">NAD</keyword>
<keyword evidence="5" id="KW-0677">Repeat</keyword>
<evidence type="ECO:0000313" key="11">
    <source>
        <dbReference type="EMBL" id="KOO35658.1"/>
    </source>
</evidence>
<sequence length="1220" mass="131097">MTDIKPYIKPTEVVEPGAGTATEAEAAMTRRVGGDETNLNPNCAVEPADGSWRTAAWLDSQGLAAAAIAQALHSTGCTSDELAATCALASLSEEALAAQLEKGGLANVLARGLRPSLLKLTQEVTAGAELREQHGKFHQDGVAFELKFGEIRTFFAGLEAQIGPPEVHVALAIEFEHTSAADSNDAFTTSNYGVLTTPRTEYWFVAEPERDVDWPTETKLTDSASAMRRRPLPSKELGTRLGEKNVELRSLGEPELMHEEGVGARLYTGPMYVKYDAILRGFGPALNGCKGNRYVTTIHAINSAIVKASKLTKAAKVYRGVSGGVLPERFWTANKQGVRGGVERAFLSTTYERDVAIHYASSSDSPSIVFEIQMGMVDRGCDLGWLSQYPHERECLFGPLTGFELLGTRVEGRALVAKLRLSVNLNALTIEQVLGKMKQSQLDLVHLVRDGMARQEGMPPDALVPFESLRSIFLARERTWFNSAANYKHAVAQLAARNASAASCMNLEKFHQQQGTFELTFANQSTFYGGLEAQIGPPEVHVALAIEFEHTSAADSNDAFTTSNYGVLTTPRTEYWFVAEPERDVDWPTETKLADSASAMRRRPLPSKELGTRLGEKNVELRSLGEPELLHEEGVGARLYTGPMYVKYDAILRGFGPALNGCKGNRYVTTIHAINSAIVKASKLTKAAKVYRGVSGGVLPEALSVPNEYNVKGGIETSFMSTSRDRDKAMDYAKHGGGVALLFEMELGMINRGADISWLSQYPHEVEVLLPPLTGIELRGSRIEGAVVIYEAVLTFNPNAKTLEQVIAKMRGAHLGLVQLFLDGFVHSAAPDDAVRPLRQLKEAAAAREGAWFNEGAHFQAAAAEAFAARAAVFEALRGRAATWEGAVRTATMCSREGEHGAAIEVLARAKLGVDEPVRNVRLAQWMVKEQKLAPPWPATFAALDDPSLAPLVAPLIREDALEVGKRVLAYGNSGLWKDAVVRAVSADGQSIDVQVGGWKKIGDRPRTKALVVSYAGAGALVRVASEAGCGALVEALLAAGVNPLVADERANTPLHRAAAGGHVAICRALLATGADKDVGNVQDQSAAEAARTAKQHAVVRLFVPTLSDSEFTDEACTRTEQLRAAGKGDVAMLRGTEDEGKITALMVACRAQQLVSVEVLLPSSELDAQSAKGCTALYLAAEEGDVHILRALLAHRAKVELADSDGSTPLMRASCFGGS</sequence>
<dbReference type="Pfam" id="PF03496">
    <property type="entry name" value="ADPrib_exo_Tox"/>
    <property type="match status" value="1"/>
</dbReference>
<evidence type="ECO:0000256" key="3">
    <source>
        <dbReference type="ARBA" id="ARBA00022679"/>
    </source>
</evidence>
<dbReference type="InterPro" id="IPR002110">
    <property type="entry name" value="Ankyrin_rpt"/>
</dbReference>
<gene>
    <name evidence="11" type="ORF">Ctob_014840</name>
</gene>
<reference evidence="12" key="1">
    <citation type="journal article" date="2015" name="PLoS Genet.">
        <title>Genome Sequence and Transcriptome Analyses of Chrysochromulina tobin: Metabolic Tools for Enhanced Algal Fitness in the Prominent Order Prymnesiales (Haptophyceae).</title>
        <authorList>
            <person name="Hovde B.T."/>
            <person name="Deodato C.R."/>
            <person name="Hunsperger H.M."/>
            <person name="Ryken S.A."/>
            <person name="Yost W."/>
            <person name="Jha R.K."/>
            <person name="Patterson J."/>
            <person name="Monnat R.J. Jr."/>
            <person name="Barlow S.B."/>
            <person name="Starkenburg S.R."/>
            <person name="Cattolico R.A."/>
        </authorList>
    </citation>
    <scope>NUCLEOTIDE SEQUENCE</scope>
    <source>
        <strain evidence="12">CCMP291</strain>
    </source>
</reference>
<proteinExistence type="inferred from homology"/>
<dbReference type="InterPro" id="IPR003540">
    <property type="entry name" value="ADP-ribosyltransferase"/>
</dbReference>
<evidence type="ECO:0000256" key="4">
    <source>
        <dbReference type="ARBA" id="ARBA00022695"/>
    </source>
</evidence>
<dbReference type="PANTHER" id="PTHR24173">
    <property type="entry name" value="ANKYRIN REPEAT CONTAINING"/>
    <property type="match status" value="1"/>
</dbReference>
<dbReference type="EC" id="2.4.2.31" evidence="9"/>
<keyword evidence="2 9" id="KW-0328">Glycosyltransferase</keyword>
<dbReference type="PANTHER" id="PTHR24173:SF74">
    <property type="entry name" value="ANKYRIN REPEAT DOMAIN-CONTAINING PROTEIN 16"/>
    <property type="match status" value="1"/>
</dbReference>
<keyword evidence="3 9" id="KW-0808">Transferase</keyword>
<dbReference type="PROSITE" id="PS51996">
    <property type="entry name" value="TR_MART"/>
    <property type="match status" value="2"/>
</dbReference>
<evidence type="ECO:0000259" key="10">
    <source>
        <dbReference type="Pfam" id="PF03496"/>
    </source>
</evidence>
<dbReference type="Gene3D" id="3.90.176.10">
    <property type="entry name" value="Toxin ADP-ribosyltransferase, Chain A, domain 1"/>
    <property type="match status" value="2"/>
</dbReference>
<name>A0A0M0KB63_9EUKA</name>
<dbReference type="PROSITE" id="PS50297">
    <property type="entry name" value="ANK_REP_REGION"/>
    <property type="match status" value="2"/>
</dbReference>